<dbReference type="Gene3D" id="1.10.640.10">
    <property type="entry name" value="Haem peroxidase domain superfamily, animal type"/>
    <property type="match status" value="1"/>
</dbReference>
<evidence type="ECO:0000256" key="1">
    <source>
        <dbReference type="ARBA" id="ARBA00022559"/>
    </source>
</evidence>
<dbReference type="InterPro" id="IPR010255">
    <property type="entry name" value="Haem_peroxidase_sf"/>
</dbReference>
<dbReference type="EMBL" id="CADCXU010026145">
    <property type="protein sequence ID" value="CAB0013153.1"/>
    <property type="molecule type" value="Genomic_DNA"/>
</dbReference>
<name>A0A6H5GXW1_9HEMI</name>
<evidence type="ECO:0000313" key="4">
    <source>
        <dbReference type="Proteomes" id="UP000479000"/>
    </source>
</evidence>
<dbReference type="InterPro" id="IPR037120">
    <property type="entry name" value="Haem_peroxidase_sf_animal"/>
</dbReference>
<dbReference type="EMBL" id="CADCXU010020625">
    <property type="protein sequence ID" value="CAB0008703.1"/>
    <property type="molecule type" value="Genomic_DNA"/>
</dbReference>
<dbReference type="PANTHER" id="PTHR11475:SF106">
    <property type="entry name" value="CURLY SU"/>
    <property type="match status" value="1"/>
</dbReference>
<protein>
    <submittedName>
        <fullName evidence="2">Uncharacterized protein</fullName>
    </submittedName>
</protein>
<sequence length="252" mass="28761">MHPDEGFHDHAGTVLIVAWGQFLDHDYTLTATPEDQLTHNEPEECCKRPPHLKNPYCMEIEIPEDDYYYHKFGQKCQDFVRGFPAVRPGCRLGSRVPFNRLTGVLDANTVYGTTEVFSRHLRSGLGGKLRMNPVFAEYGLKDLLPLKVDIPDEGCTRTNRSQYCFEAASKRLSDLIRRPYDLYRAGVMDEYIMGLVNQVAQAVDDSVTQEVTSSECDEQSLQETWQGVRPGPCRLQHAARTGLWYSWIRGIQ</sequence>
<dbReference type="SUPFAM" id="SSF48113">
    <property type="entry name" value="Heme-dependent peroxidases"/>
    <property type="match status" value="1"/>
</dbReference>
<keyword evidence="1" id="KW-0560">Oxidoreductase</keyword>
<dbReference type="InterPro" id="IPR019791">
    <property type="entry name" value="Haem_peroxidase_animal"/>
</dbReference>
<gene>
    <name evidence="2" type="ORF">NTEN_LOCUS13939</name>
    <name evidence="3" type="ORF">NTEN_LOCUS17783</name>
</gene>
<dbReference type="PROSITE" id="PS50292">
    <property type="entry name" value="PEROXIDASE_3"/>
    <property type="match status" value="1"/>
</dbReference>
<evidence type="ECO:0000313" key="2">
    <source>
        <dbReference type="EMBL" id="CAB0008703.1"/>
    </source>
</evidence>
<proteinExistence type="predicted"/>
<dbReference type="GO" id="GO:0020037">
    <property type="term" value="F:heme binding"/>
    <property type="evidence" value="ECO:0007669"/>
    <property type="project" value="InterPro"/>
</dbReference>
<dbReference type="OrthoDB" id="823504at2759"/>
<dbReference type="GO" id="GO:0006979">
    <property type="term" value="P:response to oxidative stress"/>
    <property type="evidence" value="ECO:0007669"/>
    <property type="project" value="InterPro"/>
</dbReference>
<reference evidence="2 4" key="1">
    <citation type="submission" date="2020-02" db="EMBL/GenBank/DDBJ databases">
        <authorList>
            <person name="Ferguson B K."/>
        </authorList>
    </citation>
    <scope>NUCLEOTIDE SEQUENCE [LARGE SCALE GENOMIC DNA]</scope>
</reference>
<keyword evidence="1" id="KW-0575">Peroxidase</keyword>
<accession>A0A6H5GXW1</accession>
<dbReference type="PANTHER" id="PTHR11475">
    <property type="entry name" value="OXIDASE/PEROXIDASE"/>
    <property type="match status" value="1"/>
</dbReference>
<keyword evidence="4" id="KW-1185">Reference proteome</keyword>
<feature type="non-terminal residue" evidence="2">
    <location>
        <position position="252"/>
    </location>
</feature>
<evidence type="ECO:0000313" key="3">
    <source>
        <dbReference type="EMBL" id="CAB0013153.1"/>
    </source>
</evidence>
<dbReference type="AlphaFoldDB" id="A0A6H5GXW1"/>
<dbReference type="Pfam" id="PF03098">
    <property type="entry name" value="An_peroxidase"/>
    <property type="match status" value="1"/>
</dbReference>
<dbReference type="Proteomes" id="UP000479000">
    <property type="component" value="Unassembled WGS sequence"/>
</dbReference>
<organism evidence="2 4">
    <name type="scientific">Nesidiocoris tenuis</name>
    <dbReference type="NCBI Taxonomy" id="355587"/>
    <lineage>
        <taxon>Eukaryota</taxon>
        <taxon>Metazoa</taxon>
        <taxon>Ecdysozoa</taxon>
        <taxon>Arthropoda</taxon>
        <taxon>Hexapoda</taxon>
        <taxon>Insecta</taxon>
        <taxon>Pterygota</taxon>
        <taxon>Neoptera</taxon>
        <taxon>Paraneoptera</taxon>
        <taxon>Hemiptera</taxon>
        <taxon>Heteroptera</taxon>
        <taxon>Panheteroptera</taxon>
        <taxon>Cimicomorpha</taxon>
        <taxon>Miridae</taxon>
        <taxon>Dicyphina</taxon>
        <taxon>Nesidiocoris</taxon>
    </lineage>
</organism>
<dbReference type="GO" id="GO:0004601">
    <property type="term" value="F:peroxidase activity"/>
    <property type="evidence" value="ECO:0007669"/>
    <property type="project" value="UniProtKB-KW"/>
</dbReference>